<proteinExistence type="inferred from homology"/>
<evidence type="ECO:0000259" key="4">
    <source>
        <dbReference type="Pfam" id="PF01230"/>
    </source>
</evidence>
<comment type="caution">
    <text evidence="5">The sequence shown here is derived from an EMBL/GenBank/DDBJ whole genome shotgun (WGS) entry which is preliminary data.</text>
</comment>
<feature type="domain" description="HIT" evidence="4">
    <location>
        <begin position="60"/>
        <end position="129"/>
    </location>
</feature>
<dbReference type="Proteomes" id="UP000827986">
    <property type="component" value="Unassembled WGS sequence"/>
</dbReference>
<feature type="region of interest" description="Disordered" evidence="3">
    <location>
        <begin position="235"/>
        <end position="288"/>
    </location>
</feature>
<accession>A0A9D4AUM0</accession>
<dbReference type="InterPro" id="IPR036265">
    <property type="entry name" value="HIT-like_sf"/>
</dbReference>
<protein>
    <recommendedName>
        <fullName evidence="4">HIT domain-containing protein</fullName>
    </recommendedName>
</protein>
<name>A0A9D4AUM0_9SAUR</name>
<evidence type="ECO:0000313" key="5">
    <source>
        <dbReference type="EMBL" id="KAH1169216.1"/>
    </source>
</evidence>
<reference evidence="5" key="1">
    <citation type="submission" date="2021-09" db="EMBL/GenBank/DDBJ databases">
        <title>The genome of Mauremys mutica provides insights into the evolution of semi-aquatic lifestyle.</title>
        <authorList>
            <person name="Gong S."/>
            <person name="Gao Y."/>
        </authorList>
    </citation>
    <scope>NUCLEOTIDE SEQUENCE</scope>
    <source>
        <strain evidence="5">MM-2020</strain>
        <tissue evidence="5">Muscle</tissue>
    </source>
</reference>
<dbReference type="AlphaFoldDB" id="A0A9D4AUM0"/>
<dbReference type="Pfam" id="PF01230">
    <property type="entry name" value="HIT"/>
    <property type="match status" value="1"/>
</dbReference>
<dbReference type="Gene3D" id="3.30.428.10">
    <property type="entry name" value="HIT-like"/>
    <property type="match status" value="1"/>
</dbReference>
<evidence type="ECO:0000256" key="2">
    <source>
        <dbReference type="ARBA" id="ARBA00025764"/>
    </source>
</evidence>
<evidence type="ECO:0000313" key="6">
    <source>
        <dbReference type="Proteomes" id="UP000827986"/>
    </source>
</evidence>
<dbReference type="PANTHER" id="PTHR23089">
    <property type="entry name" value="HISTIDINE TRIAD HIT PROTEIN"/>
    <property type="match status" value="1"/>
</dbReference>
<dbReference type="GO" id="GO:0003824">
    <property type="term" value="F:catalytic activity"/>
    <property type="evidence" value="ECO:0007669"/>
    <property type="project" value="InterPro"/>
</dbReference>
<organism evidence="5 6">
    <name type="scientific">Mauremys mutica</name>
    <name type="common">yellowpond turtle</name>
    <dbReference type="NCBI Taxonomy" id="74926"/>
    <lineage>
        <taxon>Eukaryota</taxon>
        <taxon>Metazoa</taxon>
        <taxon>Chordata</taxon>
        <taxon>Craniata</taxon>
        <taxon>Vertebrata</taxon>
        <taxon>Euteleostomi</taxon>
        <taxon>Archelosauria</taxon>
        <taxon>Testudinata</taxon>
        <taxon>Testudines</taxon>
        <taxon>Cryptodira</taxon>
        <taxon>Durocryptodira</taxon>
        <taxon>Testudinoidea</taxon>
        <taxon>Geoemydidae</taxon>
        <taxon>Geoemydinae</taxon>
        <taxon>Mauremys</taxon>
    </lineage>
</organism>
<dbReference type="EMBL" id="JAHDVG010000485">
    <property type="protein sequence ID" value="KAH1169216.1"/>
    <property type="molecule type" value="Genomic_DNA"/>
</dbReference>
<dbReference type="PRINTS" id="PR00332">
    <property type="entry name" value="HISTRIAD"/>
</dbReference>
<comment type="catalytic activity">
    <reaction evidence="1">
        <text>adenosine 5'-phosphoramidate + H2O = NH4(+) + AMP</text>
        <dbReference type="Rhea" id="RHEA:67916"/>
        <dbReference type="ChEBI" id="CHEBI:15377"/>
        <dbReference type="ChEBI" id="CHEBI:28938"/>
        <dbReference type="ChEBI" id="CHEBI:57890"/>
        <dbReference type="ChEBI" id="CHEBI:456215"/>
    </reaction>
</comment>
<keyword evidence="6" id="KW-1185">Reference proteome</keyword>
<gene>
    <name evidence="5" type="ORF">KIL84_013806</name>
</gene>
<dbReference type="InterPro" id="IPR011146">
    <property type="entry name" value="HIT-like"/>
</dbReference>
<feature type="compositionally biased region" description="Basic residues" evidence="3">
    <location>
        <begin position="243"/>
        <end position="253"/>
    </location>
</feature>
<evidence type="ECO:0000256" key="1">
    <source>
        <dbReference type="ARBA" id="ARBA00024472"/>
    </source>
</evidence>
<sequence length="288" mass="30172">MAAAALRGARGSAWRWGQRCYVAAGGQDGEVQKAQRAAEASEGPGQRPPTIFSKIIDRTIRADILYEDDKCLAFRDVAPQAPVHFLVIPKRPIPRLSRVAAGDAELLGHLLLVASQTATVEGLVDGYRVGELLGPPALGSARLPALPCPALGFPWRSSASPAASPAGTLPQTCVSHWCPPARPCVPALERRLPMALGLGPCLRPPWPCGLSTCCAPHHCPSTLLWVAGPACPQGAGLAPPSRPAHRGPTRPSRHATPAGGKPRPTHPHPPAPMLMPCHAHRGLAPPSP</sequence>
<dbReference type="SUPFAM" id="SSF54197">
    <property type="entry name" value="HIT-like"/>
    <property type="match status" value="1"/>
</dbReference>
<comment type="similarity">
    <text evidence="2">Belongs to the HINT family.</text>
</comment>
<dbReference type="InterPro" id="IPR001310">
    <property type="entry name" value="Histidine_triad_HIT"/>
</dbReference>
<evidence type="ECO:0000256" key="3">
    <source>
        <dbReference type="SAM" id="MobiDB-lite"/>
    </source>
</evidence>